<evidence type="ECO:0000313" key="2">
    <source>
        <dbReference type="EMBL" id="KAJ5107764.1"/>
    </source>
</evidence>
<sequence>MLHRSVVFFGPGRAYPGSILVICYAPKPIPARGIVRPWQLSPLKAEEFLPLGVIQIPALMSSLFLDDLVVFSSLSIYLSFFLFSFHVIRLFVPPRELEDLFEGSWNSQLRNGSSVSSSQHQQHLDPSRPDLAPPPPLLQRQGPLSPLEIAASLPPPAYPTVSYPPPHSIPNGLLHSHSPYDSPSQESQYYTTHPSLYPTSTAPAQYPSSGKF</sequence>
<feature type="compositionally biased region" description="Polar residues" evidence="1">
    <location>
        <begin position="179"/>
        <end position="212"/>
    </location>
</feature>
<evidence type="ECO:0000256" key="1">
    <source>
        <dbReference type="SAM" id="MobiDB-lite"/>
    </source>
</evidence>
<name>A0A9W9FWL5_9EURO</name>
<reference evidence="2" key="1">
    <citation type="submission" date="2022-11" db="EMBL/GenBank/DDBJ databases">
        <authorList>
            <person name="Petersen C."/>
        </authorList>
    </citation>
    <scope>NUCLEOTIDE SEQUENCE</scope>
    <source>
        <strain evidence="2">IBT 30069</strain>
    </source>
</reference>
<dbReference type="Proteomes" id="UP001149165">
    <property type="component" value="Unassembled WGS sequence"/>
</dbReference>
<gene>
    <name evidence="2" type="ORF">N7456_004439</name>
</gene>
<keyword evidence="3" id="KW-1185">Reference proteome</keyword>
<dbReference type="OrthoDB" id="10455062at2759"/>
<protein>
    <submittedName>
        <fullName evidence="2">Uncharacterized protein</fullName>
    </submittedName>
</protein>
<dbReference type="AlphaFoldDB" id="A0A9W9FWL5"/>
<evidence type="ECO:0000313" key="3">
    <source>
        <dbReference type="Proteomes" id="UP001149165"/>
    </source>
</evidence>
<feature type="region of interest" description="Disordered" evidence="1">
    <location>
        <begin position="111"/>
        <end position="139"/>
    </location>
</feature>
<accession>A0A9W9FWL5</accession>
<dbReference type="EMBL" id="JAPQKH010000003">
    <property type="protein sequence ID" value="KAJ5107764.1"/>
    <property type="molecule type" value="Genomic_DNA"/>
</dbReference>
<comment type="caution">
    <text evidence="2">The sequence shown here is derived from an EMBL/GenBank/DDBJ whole genome shotgun (WGS) entry which is preliminary data.</text>
</comment>
<organism evidence="2 3">
    <name type="scientific">Penicillium angulare</name>
    <dbReference type="NCBI Taxonomy" id="116970"/>
    <lineage>
        <taxon>Eukaryota</taxon>
        <taxon>Fungi</taxon>
        <taxon>Dikarya</taxon>
        <taxon>Ascomycota</taxon>
        <taxon>Pezizomycotina</taxon>
        <taxon>Eurotiomycetes</taxon>
        <taxon>Eurotiomycetidae</taxon>
        <taxon>Eurotiales</taxon>
        <taxon>Aspergillaceae</taxon>
        <taxon>Penicillium</taxon>
    </lineage>
</organism>
<reference evidence="2" key="2">
    <citation type="journal article" date="2023" name="IMA Fungus">
        <title>Comparative genomic study of the Penicillium genus elucidates a diverse pangenome and 15 lateral gene transfer events.</title>
        <authorList>
            <person name="Petersen C."/>
            <person name="Sorensen T."/>
            <person name="Nielsen M.R."/>
            <person name="Sondergaard T.E."/>
            <person name="Sorensen J.L."/>
            <person name="Fitzpatrick D.A."/>
            <person name="Frisvad J.C."/>
            <person name="Nielsen K.L."/>
        </authorList>
    </citation>
    <scope>NUCLEOTIDE SEQUENCE</scope>
    <source>
        <strain evidence="2">IBT 30069</strain>
    </source>
</reference>
<proteinExistence type="predicted"/>
<feature type="region of interest" description="Disordered" evidence="1">
    <location>
        <begin position="160"/>
        <end position="212"/>
    </location>
</feature>